<dbReference type="EMBL" id="JAQJZL010000010">
    <property type="protein sequence ID" value="KAJ6034334.1"/>
    <property type="molecule type" value="Genomic_DNA"/>
</dbReference>
<reference evidence="3" key="2">
    <citation type="submission" date="2023-01" db="EMBL/GenBank/DDBJ databases">
        <authorList>
            <person name="Petersen C."/>
        </authorList>
    </citation>
    <scope>NUCLEOTIDE SEQUENCE</scope>
    <source>
        <strain evidence="3">IBT 15450</strain>
    </source>
</reference>
<evidence type="ECO:0000313" key="4">
    <source>
        <dbReference type="Proteomes" id="UP001219568"/>
    </source>
</evidence>
<feature type="region of interest" description="Disordered" evidence="1">
    <location>
        <begin position="1"/>
        <end position="25"/>
    </location>
</feature>
<accession>A0AAD6I6R0</accession>
<feature type="region of interest" description="Disordered" evidence="1">
    <location>
        <begin position="53"/>
        <end position="88"/>
    </location>
</feature>
<protein>
    <recommendedName>
        <fullName evidence="2">Peptidase A2 domain-containing protein</fullName>
    </recommendedName>
</protein>
<evidence type="ECO:0000259" key="2">
    <source>
        <dbReference type="PROSITE" id="PS50175"/>
    </source>
</evidence>
<dbReference type="AlphaFoldDB" id="A0AAD6I6R0"/>
<keyword evidence="4" id="KW-1185">Reference proteome</keyword>
<evidence type="ECO:0000256" key="1">
    <source>
        <dbReference type="SAM" id="MobiDB-lite"/>
    </source>
</evidence>
<comment type="caution">
    <text evidence="3">The sequence shown here is derived from an EMBL/GenBank/DDBJ whole genome shotgun (WGS) entry which is preliminary data.</text>
</comment>
<reference evidence="3" key="1">
    <citation type="journal article" date="2023" name="IMA Fungus">
        <title>Comparative genomic study of the Penicillium genus elucidates a diverse pangenome and 15 lateral gene transfer events.</title>
        <authorList>
            <person name="Petersen C."/>
            <person name="Sorensen T."/>
            <person name="Nielsen M.R."/>
            <person name="Sondergaard T.E."/>
            <person name="Sorensen J.L."/>
            <person name="Fitzpatrick D.A."/>
            <person name="Frisvad J.C."/>
            <person name="Nielsen K.L."/>
        </authorList>
    </citation>
    <scope>NUCLEOTIDE SEQUENCE</scope>
    <source>
        <strain evidence="3">IBT 15450</strain>
    </source>
</reference>
<proteinExistence type="predicted"/>
<name>A0AAD6I6R0_PENCN</name>
<dbReference type="InterPro" id="IPR001995">
    <property type="entry name" value="Peptidase_A2_cat"/>
</dbReference>
<dbReference type="PROSITE" id="PS50175">
    <property type="entry name" value="ASP_PROT_RETROV"/>
    <property type="match status" value="1"/>
</dbReference>
<evidence type="ECO:0000313" key="3">
    <source>
        <dbReference type="EMBL" id="KAJ6034334.1"/>
    </source>
</evidence>
<dbReference type="GO" id="GO:0006508">
    <property type="term" value="P:proteolysis"/>
    <property type="evidence" value="ECO:0007669"/>
    <property type="project" value="InterPro"/>
</dbReference>
<dbReference type="Proteomes" id="UP001219568">
    <property type="component" value="Unassembled WGS sequence"/>
</dbReference>
<feature type="compositionally biased region" description="Basic and acidic residues" evidence="1">
    <location>
        <begin position="11"/>
        <end position="23"/>
    </location>
</feature>
<sequence length="426" mass="48052">MATRRSSAKRQRTDEADDKKEKLPYFPSAADFLRDESGYENLTYADLAPDLSTSYVGKFPEPSSAPRPPKQTWPQLPPNKPATDPNDLPLDKGWSILEKDIDNNDIDAQLSRCKERIKENYMPQIFEIRLKGLQETQKQREAMATRNGFKGGDWSILQRVNSLRKIEEELEMEDKHDQLQNVQALLQSYRGGALQWHPGLVTYWHKGTQLCHPRPFYWKEFEVLNAHYGGTSGFWMEGYDVAVRIPRTNFYAEFEFVYDTGASNAVMYQADIDMLERASGTTAPCMGLQNCSGVGGSTTRGIPNVELEFTLLNSTKQRMTKWQKVMVAVFAGYNTWDNYRLDGPWLSFLLYMATAPRHRDLLHVATTKSDLTQRLPAQASLNPVVQPPYAVVPQANPQPPLGPLPGGAVPLQAVETNMPPPAQGVL</sequence>
<feature type="compositionally biased region" description="Basic residues" evidence="1">
    <location>
        <begin position="1"/>
        <end position="10"/>
    </location>
</feature>
<gene>
    <name evidence="3" type="ORF">N7460_008509</name>
</gene>
<feature type="compositionally biased region" description="Pro residues" evidence="1">
    <location>
        <begin position="63"/>
        <end position="80"/>
    </location>
</feature>
<organism evidence="3 4">
    <name type="scientific">Penicillium canescens</name>
    <dbReference type="NCBI Taxonomy" id="5083"/>
    <lineage>
        <taxon>Eukaryota</taxon>
        <taxon>Fungi</taxon>
        <taxon>Dikarya</taxon>
        <taxon>Ascomycota</taxon>
        <taxon>Pezizomycotina</taxon>
        <taxon>Eurotiomycetes</taxon>
        <taxon>Eurotiomycetidae</taxon>
        <taxon>Eurotiales</taxon>
        <taxon>Aspergillaceae</taxon>
        <taxon>Penicillium</taxon>
    </lineage>
</organism>
<feature type="domain" description="Peptidase A2" evidence="2">
    <location>
        <begin position="254"/>
        <end position="298"/>
    </location>
</feature>
<dbReference type="GO" id="GO:0004190">
    <property type="term" value="F:aspartic-type endopeptidase activity"/>
    <property type="evidence" value="ECO:0007669"/>
    <property type="project" value="InterPro"/>
</dbReference>